<reference evidence="1" key="1">
    <citation type="journal article" date="2015" name="Nature">
        <title>Complex archaea that bridge the gap between prokaryotes and eukaryotes.</title>
        <authorList>
            <person name="Spang A."/>
            <person name="Saw J.H."/>
            <person name="Jorgensen S.L."/>
            <person name="Zaremba-Niedzwiedzka K."/>
            <person name="Martijn J."/>
            <person name="Lind A.E."/>
            <person name="van Eijk R."/>
            <person name="Schleper C."/>
            <person name="Guy L."/>
            <person name="Ettema T.J."/>
        </authorList>
    </citation>
    <scope>NUCLEOTIDE SEQUENCE</scope>
</reference>
<sequence>MLTDEEKQAILEADDLMINTYENVGVDNPFNIRFKYQGKR</sequence>
<name>A0A0F9T8T5_9ZZZZ</name>
<organism evidence="1">
    <name type="scientific">marine sediment metagenome</name>
    <dbReference type="NCBI Taxonomy" id="412755"/>
    <lineage>
        <taxon>unclassified sequences</taxon>
        <taxon>metagenomes</taxon>
        <taxon>ecological metagenomes</taxon>
    </lineage>
</organism>
<dbReference type="AlphaFoldDB" id="A0A0F9T8T5"/>
<protein>
    <submittedName>
        <fullName evidence="1">Uncharacterized protein</fullName>
    </submittedName>
</protein>
<evidence type="ECO:0000313" key="1">
    <source>
        <dbReference type="EMBL" id="KKN75639.1"/>
    </source>
</evidence>
<gene>
    <name evidence="1" type="ORF">LCGC14_0378770</name>
</gene>
<proteinExistence type="predicted"/>
<dbReference type="EMBL" id="LAZR01000306">
    <property type="protein sequence ID" value="KKN75639.1"/>
    <property type="molecule type" value="Genomic_DNA"/>
</dbReference>
<accession>A0A0F9T8T5</accession>
<comment type="caution">
    <text evidence="1">The sequence shown here is derived from an EMBL/GenBank/DDBJ whole genome shotgun (WGS) entry which is preliminary data.</text>
</comment>